<protein>
    <submittedName>
        <fullName evidence="1">Uncharacterized protein</fullName>
    </submittedName>
</protein>
<reference evidence="1 2" key="1">
    <citation type="journal article" date="2003" name="Proc. Natl. Acad. Sci. U.S.A.">
        <title>The complete genome sequence of Chromobacterium violaceum reveals remarkable and exploitable bacterial adaptability.</title>
        <authorList>
            <person name="Vasconcelos A.T.R."/>
            <person name="de Almeida D.F."/>
            <person name="Almeida F.C."/>
            <person name="de Almeida L.G.P."/>
            <person name="de Almeida R."/>
            <person name="Goncalves J.A.A."/>
            <person name="Andrade E.M."/>
            <person name="Antonio R.V."/>
            <person name="Araripe J."/>
            <person name="de Araujo M.F.F."/>
            <person name="Filho S.A."/>
            <person name="Azevedo V."/>
            <person name="Batista A.J."/>
            <person name="Bataus L.A.M."/>
            <person name="Batista J.S."/>
            <person name="Belo A."/>
            <person name="vander Berg C."/>
            <person name="Blamey J."/>
            <person name="Bogo M."/>
            <person name="Bonato S."/>
            <person name="Bordignon J."/>
            <person name="Brito C.A."/>
            <person name="Brocchi M."/>
            <person name="Burity H.A."/>
            <person name="Camargo A.A."/>
            <person name="Cardoso D.D.P."/>
            <person name="Carneiro N.P."/>
            <person name="Carraro D.M."/>
            <person name="Carvalho C.M.B."/>
            <person name="Cascardo J.C.M."/>
            <person name="Cavada B.S."/>
            <person name="Chueire L.M.O."/>
            <person name="Pasa T.B.C."/>
            <person name="Duran N."/>
            <person name="Fagundes N."/>
            <person name="Falcao C.L."/>
            <person name="Fantinatti F."/>
            <person name="Farias I.P."/>
            <person name="Felipe M.S.S."/>
            <person name="Ferrari L.P."/>
            <person name="Ferro J.A."/>
            <person name="Ferro M.I.T."/>
            <person name="Franco G.R."/>
            <person name="Freitas N.S.A."/>
            <person name="Furlan L.R."/>
            <person name="Gazzinelli R.T."/>
            <person name="Gomes E.A."/>
            <person name="Goncalves P.R."/>
            <person name="Grangeiro T.B."/>
            <person name="Grattapaglia D."/>
            <person name="Grisard E.C."/>
            <person name="Guimaraes C.T."/>
            <person name="Hanna E.S."/>
            <person name="Hungria M."/>
            <person name="Jardim S.N."/>
            <person name="Laurino J."/>
            <person name="Leoi L.C.T."/>
            <person name="Fassarella L."/>
            <person name="Lima A."/>
            <person name="Loureiro M.F."/>
            <person name="Lyra M.C.P."/>
            <person name="Macedo M."/>
            <person name="Madeira H.M.F."/>
            <person name="Manfio G.P."/>
            <person name="Maranhao A.Q."/>
            <person name="Martins W.S."/>
            <person name="di Mauro S.M.Z."/>
            <person name="de Medeiros S.R.B."/>
            <person name="Meissner R.D.V."/>
            <person name="Menck C.F.M."/>
            <person name="Moreira M.A.M."/>
            <person name="Nascimento F.F."/>
            <person name="Nicolas M.F."/>
            <person name="Oliveira J.G."/>
            <person name="Oliveira S.C."/>
            <person name="Paixao R.F.C."/>
            <person name="Parente J.A."/>
            <person name="Pedrosa F.O."/>
            <person name="Pena S.J.D."/>
            <person name="Perreira J.O."/>
            <person name="Perreira M."/>
            <person name="Pinto L.S.R.C."/>
            <person name="Pinto L.S."/>
            <person name="Porto J.I.R."/>
            <person name="Potrich D.P."/>
            <person name="Neto C.E.R."/>
            <person name="Reis A.M.M."/>
            <person name="Rigo L.U."/>
            <person name="Rondinelli E."/>
            <person name="dos Santos E.B.P."/>
            <person name="Santos F.R."/>
            <person name="Schneider M.P.C."/>
            <person name="Seuanez H.N."/>
            <person name="Silva A.M.R."/>
            <person name="da Silva A.L.C."/>
            <person name="Silva D.W."/>
            <person name="Silva R."/>
            <person name="Simoes I.C."/>
            <person name="Simon D."/>
            <person name="Soares C.M.A."/>
            <person name="Soares R.B.A."/>
            <person name="Souza E.M."/>
            <person name="Souza K.R.L."/>
            <person name="Souza R.C."/>
            <person name="Steffens M.B.R."/>
            <person name="Steindel M."/>
            <person name="Teixeira S.R."/>
            <person name="Urmenyi T."/>
            <person name="Vettore A."/>
            <person name="Wassem R."/>
            <person name="Zaha A."/>
            <person name="Simpson A.J.G."/>
        </authorList>
    </citation>
    <scope>NUCLEOTIDE SEQUENCE [LARGE SCALE GENOMIC DNA]</scope>
    <source>
        <strain evidence="2">ATCC 12472 / DSM 30191 / JCM 1249 / NBRC 12614 / NCIMB 9131 / NCTC 9757</strain>
    </source>
</reference>
<evidence type="ECO:0000313" key="2">
    <source>
        <dbReference type="Proteomes" id="UP000001424"/>
    </source>
</evidence>
<keyword evidence="2" id="KW-1185">Reference proteome</keyword>
<gene>
    <name evidence="1" type="ordered locus">CV_2112</name>
</gene>
<sequence length="77" mass="8748">MDIQITEKMQMDLSADHARELCTHRIRAYYPEHVQLNTLMSGSDADRAKMAAFVSACRAWSNGEKPDPAELEKIKPQ</sequence>
<evidence type="ECO:0000313" key="1">
    <source>
        <dbReference type="EMBL" id="AAQ59784.1"/>
    </source>
</evidence>
<dbReference type="KEGG" id="cvi:CV_2112"/>
<dbReference type="HOGENOM" id="CLU_2631784_0_0_4"/>
<dbReference type="AlphaFoldDB" id="Q7NW78"/>
<proteinExistence type="predicted"/>
<organism evidence="1 2">
    <name type="scientific">Chromobacterium violaceum (strain ATCC 12472 / DSM 30191 / JCM 1249 / CCUG 213 / NBRC 12614 / NCIMB 9131 / NCTC 9757 / MK)</name>
    <dbReference type="NCBI Taxonomy" id="243365"/>
    <lineage>
        <taxon>Bacteria</taxon>
        <taxon>Pseudomonadati</taxon>
        <taxon>Pseudomonadota</taxon>
        <taxon>Betaproteobacteria</taxon>
        <taxon>Neisseriales</taxon>
        <taxon>Chromobacteriaceae</taxon>
        <taxon>Chromobacterium</taxon>
    </lineage>
</organism>
<dbReference type="EMBL" id="AE016825">
    <property type="protein sequence ID" value="AAQ59784.1"/>
    <property type="molecule type" value="Genomic_DNA"/>
</dbReference>
<dbReference type="Proteomes" id="UP000001424">
    <property type="component" value="Chromosome"/>
</dbReference>
<dbReference type="STRING" id="243365.CV_2112"/>
<dbReference type="RefSeq" id="WP_011135660.1">
    <property type="nucleotide sequence ID" value="NC_005085.1"/>
</dbReference>
<name>Q7NW78_CHRVO</name>
<accession>Q7NW78</accession>